<dbReference type="InterPro" id="IPR000719">
    <property type="entry name" value="Prot_kinase_dom"/>
</dbReference>
<keyword evidence="2" id="KW-0808">Transferase</keyword>
<dbReference type="PROSITE" id="PS50011">
    <property type="entry name" value="PROTEIN_KINASE_DOM"/>
    <property type="match status" value="1"/>
</dbReference>
<keyword evidence="2" id="KW-0418">Kinase</keyword>
<proteinExistence type="predicted"/>
<dbReference type="SUPFAM" id="SSF56112">
    <property type="entry name" value="Protein kinase-like (PK-like)"/>
    <property type="match status" value="1"/>
</dbReference>
<reference evidence="2 3" key="1">
    <citation type="submission" date="2014-01" db="EMBL/GenBank/DDBJ databases">
        <authorList>
            <person name="Dobos K."/>
            <person name="Lenaerts A."/>
            <person name="Ordway D."/>
            <person name="DeGroote M.A."/>
            <person name="Parker T."/>
            <person name="Sizemore C."/>
            <person name="Tallon L.J."/>
            <person name="Sadzewicz L.K."/>
            <person name="Sengamalay N."/>
            <person name="Fraser C.M."/>
            <person name="Hine E."/>
            <person name="Shefchek K.A."/>
            <person name="Das S.P."/>
            <person name="Tettelin H."/>
        </authorList>
    </citation>
    <scope>NUCLEOTIDE SEQUENCE [LARGE SCALE GENOMIC DNA]</scope>
    <source>
        <strain evidence="2 3">Harvey</strain>
    </source>
</reference>
<dbReference type="PROSITE" id="PS00108">
    <property type="entry name" value="PROTEIN_KINASE_ST"/>
    <property type="match status" value="1"/>
</dbReference>
<dbReference type="Proteomes" id="UP000020681">
    <property type="component" value="Unassembled WGS sequence"/>
</dbReference>
<evidence type="ECO:0000259" key="1">
    <source>
        <dbReference type="PROSITE" id="PS50011"/>
    </source>
</evidence>
<dbReference type="PANTHER" id="PTHR24359:SF1">
    <property type="entry name" value="INHIBITOR OF NUCLEAR FACTOR KAPPA-B KINASE EPSILON SUBUNIT HOMOLOG 1-RELATED"/>
    <property type="match status" value="1"/>
</dbReference>
<sequence>MYNQHIVGIHDRGEFHGQLWISMDYVEGTDAARLLNTQYPTGMPYAEVVEIIAAVADALDYAHSQGLLHRDVKPANILLGEANHRRRIVLADFGIAREVGAISGLTANNMLMGTTAYCAPNNCRARLWMDAPISMHSAAPRFTCWPVLPHSNTPIRR</sequence>
<dbReference type="InterPro" id="IPR008271">
    <property type="entry name" value="Ser/Thr_kinase_AS"/>
</dbReference>
<dbReference type="PANTHER" id="PTHR24359">
    <property type="entry name" value="SERINE/THREONINE-PROTEIN KINASE SBK1"/>
    <property type="match status" value="1"/>
</dbReference>
<evidence type="ECO:0000313" key="2">
    <source>
        <dbReference type="EMBL" id="EUA90999.1"/>
    </source>
</evidence>
<dbReference type="InterPro" id="IPR011009">
    <property type="entry name" value="Kinase-like_dom_sf"/>
</dbReference>
<evidence type="ECO:0000313" key="3">
    <source>
        <dbReference type="Proteomes" id="UP000020681"/>
    </source>
</evidence>
<keyword evidence="3" id="KW-1185">Reference proteome</keyword>
<dbReference type="GO" id="GO:0016301">
    <property type="term" value="F:kinase activity"/>
    <property type="evidence" value="ECO:0007669"/>
    <property type="project" value="UniProtKB-KW"/>
</dbReference>
<accession>A0ABN0R2B9</accession>
<feature type="domain" description="Protein kinase" evidence="1">
    <location>
        <begin position="1"/>
        <end position="157"/>
    </location>
</feature>
<dbReference type="Gene3D" id="1.10.510.10">
    <property type="entry name" value="Transferase(Phosphotransferase) domain 1"/>
    <property type="match status" value="1"/>
</dbReference>
<dbReference type="Pfam" id="PF00069">
    <property type="entry name" value="Pkinase"/>
    <property type="match status" value="1"/>
</dbReference>
<dbReference type="EMBL" id="JAOL01000097">
    <property type="protein sequence ID" value="EUA90999.1"/>
    <property type="molecule type" value="Genomic_DNA"/>
</dbReference>
<name>A0ABN0R2B9_MYCUL</name>
<protein>
    <submittedName>
        <fullName evidence="2">Kinase domain protein</fullName>
    </submittedName>
</protein>
<organism evidence="2 3">
    <name type="scientific">Mycobacterium ulcerans str. Harvey</name>
    <dbReference type="NCBI Taxonomy" id="1299332"/>
    <lineage>
        <taxon>Bacteria</taxon>
        <taxon>Bacillati</taxon>
        <taxon>Actinomycetota</taxon>
        <taxon>Actinomycetes</taxon>
        <taxon>Mycobacteriales</taxon>
        <taxon>Mycobacteriaceae</taxon>
        <taxon>Mycobacterium</taxon>
        <taxon>Mycobacterium ulcerans group</taxon>
    </lineage>
</organism>
<gene>
    <name evidence="2" type="ORF">I551_2543</name>
</gene>
<comment type="caution">
    <text evidence="2">The sequence shown here is derived from an EMBL/GenBank/DDBJ whole genome shotgun (WGS) entry which is preliminary data.</text>
</comment>
<dbReference type="SMART" id="SM00220">
    <property type="entry name" value="S_TKc"/>
    <property type="match status" value="1"/>
</dbReference>